<feature type="transmembrane region" description="Helical" evidence="1">
    <location>
        <begin position="120"/>
        <end position="140"/>
    </location>
</feature>
<evidence type="ECO:0008006" key="4">
    <source>
        <dbReference type="Google" id="ProtNLM"/>
    </source>
</evidence>
<keyword evidence="3" id="KW-1185">Reference proteome</keyword>
<feature type="transmembrane region" description="Helical" evidence="1">
    <location>
        <begin position="88"/>
        <end position="108"/>
    </location>
</feature>
<gene>
    <name evidence="2" type="ORF">EW145_g3691</name>
</gene>
<dbReference type="EMBL" id="SGPK01000164">
    <property type="protein sequence ID" value="THH06998.1"/>
    <property type="molecule type" value="Genomic_DNA"/>
</dbReference>
<evidence type="ECO:0000313" key="2">
    <source>
        <dbReference type="EMBL" id="THH06998.1"/>
    </source>
</evidence>
<name>A0A4S4L845_9AGAM</name>
<proteinExistence type="predicted"/>
<evidence type="ECO:0000313" key="3">
    <source>
        <dbReference type="Proteomes" id="UP000308199"/>
    </source>
</evidence>
<dbReference type="OrthoDB" id="3227739at2759"/>
<keyword evidence="1" id="KW-0812">Transmembrane</keyword>
<evidence type="ECO:0000256" key="1">
    <source>
        <dbReference type="SAM" id="Phobius"/>
    </source>
</evidence>
<dbReference type="Proteomes" id="UP000308199">
    <property type="component" value="Unassembled WGS sequence"/>
</dbReference>
<feature type="transmembrane region" description="Helical" evidence="1">
    <location>
        <begin position="43"/>
        <end position="67"/>
    </location>
</feature>
<protein>
    <recommendedName>
        <fullName evidence="4">MARVEL domain-containing protein</fullName>
    </recommendedName>
</protein>
<keyword evidence="1" id="KW-1133">Transmembrane helix</keyword>
<dbReference type="AlphaFoldDB" id="A0A4S4L845"/>
<comment type="caution">
    <text evidence="2">The sequence shown here is derived from an EMBL/GenBank/DDBJ whole genome shotgun (WGS) entry which is preliminary data.</text>
</comment>
<keyword evidence="1" id="KW-0472">Membrane</keyword>
<reference evidence="2 3" key="1">
    <citation type="submission" date="2019-02" db="EMBL/GenBank/DDBJ databases">
        <title>Genome sequencing of the rare red list fungi Phellinidium pouzarii.</title>
        <authorList>
            <person name="Buettner E."/>
            <person name="Kellner H."/>
        </authorList>
    </citation>
    <scope>NUCLEOTIDE SEQUENCE [LARGE SCALE GENOMIC DNA]</scope>
    <source>
        <strain evidence="2 3">DSM 108285</strain>
    </source>
</reference>
<accession>A0A4S4L845</accession>
<sequence length="178" mass="18863">MSSYVFPRAVLYSFIWTVSVVELGLTGYRVHHTKSTAGFYDPIVVELIVTAALTLIWLPASVFMHLMKARELGAAGNTGYAPLHGETGGNFILWVLWIVGAAFSTHKWPNSALAGTGKSGHILLSIVAFAWLAFIALTLAKIFTAMQYAALSAVSTTPASASTPAAHEKPAETAAPAS</sequence>
<organism evidence="2 3">
    <name type="scientific">Phellinidium pouzarii</name>
    <dbReference type="NCBI Taxonomy" id="167371"/>
    <lineage>
        <taxon>Eukaryota</taxon>
        <taxon>Fungi</taxon>
        <taxon>Dikarya</taxon>
        <taxon>Basidiomycota</taxon>
        <taxon>Agaricomycotina</taxon>
        <taxon>Agaricomycetes</taxon>
        <taxon>Hymenochaetales</taxon>
        <taxon>Hymenochaetaceae</taxon>
        <taxon>Phellinidium</taxon>
    </lineage>
</organism>
<feature type="transmembrane region" description="Helical" evidence="1">
    <location>
        <begin position="9"/>
        <end position="31"/>
    </location>
</feature>